<dbReference type="Proteomes" id="UP000481947">
    <property type="component" value="Unassembled WGS sequence"/>
</dbReference>
<reference evidence="7 8" key="1">
    <citation type="submission" date="2019-09" db="EMBL/GenBank/DDBJ databases">
        <title>Identification of Malikia spinosa a prominent benzene-, toluene-, and ethylbenzene-degrading bacterium: enrichment, isolation and whole genome sequencing.</title>
        <authorList>
            <person name="Tancsics A."/>
            <person name="Revesz F."/>
            <person name="Kriszt B."/>
        </authorList>
    </citation>
    <scope>NUCLEOTIDE SEQUENCE [LARGE SCALE GENOMIC DNA]</scope>
    <source>
        <strain evidence="7 8">AB6</strain>
    </source>
</reference>
<evidence type="ECO:0000256" key="3">
    <source>
        <dbReference type="ARBA" id="ARBA00023139"/>
    </source>
</evidence>
<evidence type="ECO:0000256" key="6">
    <source>
        <dbReference type="HAMAP-Rule" id="MF_01186"/>
    </source>
</evidence>
<dbReference type="PROSITE" id="PS51318">
    <property type="entry name" value="TAT"/>
    <property type="match status" value="1"/>
</dbReference>
<dbReference type="InterPro" id="IPR007485">
    <property type="entry name" value="LPS_assembly_LptE"/>
</dbReference>
<keyword evidence="1" id="KW-0732">Signal</keyword>
<dbReference type="PANTHER" id="PTHR38098:SF1">
    <property type="entry name" value="LPS-ASSEMBLY LIPOPROTEIN LPTE"/>
    <property type="match status" value="1"/>
</dbReference>
<dbReference type="EMBL" id="VYSB01000006">
    <property type="protein sequence ID" value="MYZ51965.1"/>
    <property type="molecule type" value="Genomic_DNA"/>
</dbReference>
<dbReference type="HAMAP" id="MF_01186">
    <property type="entry name" value="LPS_assembly_LptE"/>
    <property type="match status" value="1"/>
</dbReference>
<keyword evidence="2 6" id="KW-0472">Membrane</keyword>
<accession>A0A7C9NAI7</accession>
<dbReference type="InterPro" id="IPR006311">
    <property type="entry name" value="TAT_signal"/>
</dbReference>
<dbReference type="GO" id="GO:1990351">
    <property type="term" value="C:transporter complex"/>
    <property type="evidence" value="ECO:0007669"/>
    <property type="project" value="TreeGrafter"/>
</dbReference>
<evidence type="ECO:0000256" key="2">
    <source>
        <dbReference type="ARBA" id="ARBA00023136"/>
    </source>
</evidence>
<comment type="caution">
    <text evidence="7">The sequence shown here is derived from an EMBL/GenBank/DDBJ whole genome shotgun (WGS) entry which is preliminary data.</text>
</comment>
<name>A0A7C9NAI7_9BURK</name>
<dbReference type="Gene3D" id="3.30.160.150">
    <property type="entry name" value="Lipoprotein like domain"/>
    <property type="match status" value="1"/>
</dbReference>
<proteinExistence type="inferred from homology"/>
<keyword evidence="3" id="KW-0564">Palmitate</keyword>
<dbReference type="AlphaFoldDB" id="A0A7C9NAI7"/>
<keyword evidence="5" id="KW-0449">Lipoprotein</keyword>
<dbReference type="PANTHER" id="PTHR38098">
    <property type="entry name" value="LPS-ASSEMBLY LIPOPROTEIN LPTE"/>
    <property type="match status" value="1"/>
</dbReference>
<evidence type="ECO:0000256" key="5">
    <source>
        <dbReference type="ARBA" id="ARBA00023288"/>
    </source>
</evidence>
<evidence type="ECO:0000256" key="1">
    <source>
        <dbReference type="ARBA" id="ARBA00022729"/>
    </source>
</evidence>
<comment type="similarity">
    <text evidence="6">Belongs to the LptE lipoprotein family.</text>
</comment>
<sequence length="195" mass="21356">MRAPTSHPPSGSLLAADAAALAVGVDRRAWLRAAAAGGLTLALAGCGFRLRGALQLPFASLRSNLSEHSEIGRELRAQLQASGVQLVEPALAGQLQAPAEVELTVLNEQRERAVVGITSIGQVRELQLRVRFKFRVRSGKGRDLIDDLELLQERDLSYDEALVLGKQAEEELLYREMQSDIVRQLMRRLAAIRPD</sequence>
<evidence type="ECO:0000313" key="8">
    <source>
        <dbReference type="Proteomes" id="UP000481947"/>
    </source>
</evidence>
<dbReference type="GO" id="GO:0001530">
    <property type="term" value="F:lipopolysaccharide binding"/>
    <property type="evidence" value="ECO:0007669"/>
    <property type="project" value="TreeGrafter"/>
</dbReference>
<dbReference type="GO" id="GO:0009279">
    <property type="term" value="C:cell outer membrane"/>
    <property type="evidence" value="ECO:0007669"/>
    <property type="project" value="UniProtKB-UniRule"/>
</dbReference>
<dbReference type="Pfam" id="PF04390">
    <property type="entry name" value="LptE"/>
    <property type="match status" value="1"/>
</dbReference>
<organism evidence="7 8">
    <name type="scientific">Malikia spinosa</name>
    <dbReference type="NCBI Taxonomy" id="86180"/>
    <lineage>
        <taxon>Bacteria</taxon>
        <taxon>Pseudomonadati</taxon>
        <taxon>Pseudomonadota</taxon>
        <taxon>Betaproteobacteria</taxon>
        <taxon>Burkholderiales</taxon>
        <taxon>Comamonadaceae</taxon>
        <taxon>Malikia</taxon>
    </lineage>
</organism>
<evidence type="ECO:0000256" key="4">
    <source>
        <dbReference type="ARBA" id="ARBA00023237"/>
    </source>
</evidence>
<protein>
    <recommendedName>
        <fullName evidence="6">LPS-assembly lipoprotein LptE</fullName>
    </recommendedName>
</protein>
<gene>
    <name evidence="6" type="primary">lptE</name>
    <name evidence="7" type="ORF">F5985_07420</name>
</gene>
<dbReference type="GO" id="GO:0043165">
    <property type="term" value="P:Gram-negative-bacterium-type cell outer membrane assembly"/>
    <property type="evidence" value="ECO:0007669"/>
    <property type="project" value="UniProtKB-UniRule"/>
</dbReference>
<keyword evidence="4 6" id="KW-0998">Cell outer membrane</keyword>
<comment type="subunit">
    <text evidence="6">Component of the lipopolysaccharide transport and assembly complex. Interacts with LptD.</text>
</comment>
<dbReference type="GO" id="GO:0015920">
    <property type="term" value="P:lipopolysaccharide transport"/>
    <property type="evidence" value="ECO:0007669"/>
    <property type="project" value="TreeGrafter"/>
</dbReference>
<evidence type="ECO:0000313" key="7">
    <source>
        <dbReference type="EMBL" id="MYZ51965.1"/>
    </source>
</evidence>
<comment type="function">
    <text evidence="6">Together with LptD, is involved in the assembly of lipopolysaccharide (LPS) at the surface of the outer membrane. Required for the proper assembly of LptD. Binds LPS and may serve as the LPS recognition site at the outer membrane.</text>
</comment>
<dbReference type="RefSeq" id="WP_161124906.1">
    <property type="nucleotide sequence ID" value="NZ_DAIPCI010000003.1"/>
</dbReference>